<dbReference type="EMBL" id="JACXVP010000005">
    <property type="protein sequence ID" value="KAG5606895.1"/>
    <property type="molecule type" value="Genomic_DNA"/>
</dbReference>
<dbReference type="InterPro" id="IPR058353">
    <property type="entry name" value="DUF8040"/>
</dbReference>
<dbReference type="Pfam" id="PF26138">
    <property type="entry name" value="DUF8040"/>
    <property type="match status" value="1"/>
</dbReference>
<dbReference type="Proteomes" id="UP000824120">
    <property type="component" value="Chromosome 5"/>
</dbReference>
<sequence length="158" mass="17973">MSARIPKILSHLNVLIHDNDIICIDKFRIGRNVFHILASLAKNIVGLIDGKNMLSTKKLSMFLKILAHQEKNRFVKVDYIISGWSISRTFNECLRVILKLTPVSTAAISNKSKKRARKLAPSSRWVWTPEKELTLVHGLNELCLMIGEEILKSLDIDI</sequence>
<name>A0A9J5Z4S9_SOLCO</name>
<protein>
    <recommendedName>
        <fullName evidence="1">DUF8040 domain-containing protein</fullName>
    </recommendedName>
</protein>
<evidence type="ECO:0000313" key="2">
    <source>
        <dbReference type="EMBL" id="KAG5606895.1"/>
    </source>
</evidence>
<dbReference type="AlphaFoldDB" id="A0A9J5Z4S9"/>
<comment type="caution">
    <text evidence="2">The sequence shown here is derived from an EMBL/GenBank/DDBJ whole genome shotgun (WGS) entry which is preliminary data.</text>
</comment>
<reference evidence="2 3" key="1">
    <citation type="submission" date="2020-09" db="EMBL/GenBank/DDBJ databases">
        <title>De no assembly of potato wild relative species, Solanum commersonii.</title>
        <authorList>
            <person name="Cho K."/>
        </authorList>
    </citation>
    <scope>NUCLEOTIDE SEQUENCE [LARGE SCALE GENOMIC DNA]</scope>
    <source>
        <strain evidence="2">LZ3.2</strain>
        <tissue evidence="2">Leaf</tissue>
    </source>
</reference>
<accession>A0A9J5Z4S9</accession>
<evidence type="ECO:0000259" key="1">
    <source>
        <dbReference type="Pfam" id="PF26138"/>
    </source>
</evidence>
<organism evidence="2 3">
    <name type="scientific">Solanum commersonii</name>
    <name type="common">Commerson's wild potato</name>
    <name type="synonym">Commerson's nightshade</name>
    <dbReference type="NCBI Taxonomy" id="4109"/>
    <lineage>
        <taxon>Eukaryota</taxon>
        <taxon>Viridiplantae</taxon>
        <taxon>Streptophyta</taxon>
        <taxon>Embryophyta</taxon>
        <taxon>Tracheophyta</taxon>
        <taxon>Spermatophyta</taxon>
        <taxon>Magnoliopsida</taxon>
        <taxon>eudicotyledons</taxon>
        <taxon>Gunneridae</taxon>
        <taxon>Pentapetalae</taxon>
        <taxon>asterids</taxon>
        <taxon>lamiids</taxon>
        <taxon>Solanales</taxon>
        <taxon>Solanaceae</taxon>
        <taxon>Solanoideae</taxon>
        <taxon>Solaneae</taxon>
        <taxon>Solanum</taxon>
    </lineage>
</organism>
<feature type="domain" description="DUF8040" evidence="1">
    <location>
        <begin position="14"/>
        <end position="98"/>
    </location>
</feature>
<gene>
    <name evidence="2" type="ORF">H5410_028387</name>
</gene>
<evidence type="ECO:0000313" key="3">
    <source>
        <dbReference type="Proteomes" id="UP000824120"/>
    </source>
</evidence>
<keyword evidence="3" id="KW-1185">Reference proteome</keyword>
<proteinExistence type="predicted"/>
<dbReference type="OrthoDB" id="1698839at2759"/>